<dbReference type="AlphaFoldDB" id="A0A2H0VHA6"/>
<dbReference type="Proteomes" id="UP000230776">
    <property type="component" value="Unassembled WGS sequence"/>
</dbReference>
<accession>A0A2H0VHA6</accession>
<organism evidence="1 2">
    <name type="scientific">Candidatus Colwellbacteria bacterium CG10_big_fil_rev_8_21_14_0_10_41_28</name>
    <dbReference type="NCBI Taxonomy" id="1974539"/>
    <lineage>
        <taxon>Bacteria</taxon>
        <taxon>Candidatus Colwelliibacteriota</taxon>
    </lineage>
</organism>
<comment type="caution">
    <text evidence="1">The sequence shown here is derived from an EMBL/GenBank/DDBJ whole genome shotgun (WGS) entry which is preliminary data.</text>
</comment>
<sequence>MKFLWVLVGSLMLIVMGLYLMPSKTSAPVTPYMDFDFGSKIVYTTDLQTPKEALIEHCDLRGGVFNECGSICEPDVFTCASVCAYTCEGIGG</sequence>
<evidence type="ECO:0000313" key="1">
    <source>
        <dbReference type="EMBL" id="PIR98492.1"/>
    </source>
</evidence>
<reference evidence="2" key="1">
    <citation type="submission" date="2017-09" db="EMBL/GenBank/DDBJ databases">
        <title>Depth-based differentiation of microbial function through sediment-hosted aquifers and enrichment of novel symbionts in the deep terrestrial subsurface.</title>
        <authorList>
            <person name="Probst A.J."/>
            <person name="Ladd B."/>
            <person name="Jarett J.K."/>
            <person name="Geller-Mcgrath D.E."/>
            <person name="Sieber C.M.K."/>
            <person name="Emerson J.B."/>
            <person name="Anantharaman K."/>
            <person name="Thomas B.C."/>
            <person name="Malmstrom R."/>
            <person name="Stieglmeier M."/>
            <person name="Klingl A."/>
            <person name="Woyke T."/>
            <person name="Ryan C.M."/>
            <person name="Banfield J.F."/>
        </authorList>
    </citation>
    <scope>NUCLEOTIDE SEQUENCE [LARGE SCALE GENOMIC DNA]</scope>
</reference>
<evidence type="ECO:0000313" key="2">
    <source>
        <dbReference type="Proteomes" id="UP000230776"/>
    </source>
</evidence>
<gene>
    <name evidence="1" type="ORF">COT88_01555</name>
</gene>
<proteinExistence type="predicted"/>
<name>A0A2H0VHA6_9BACT</name>
<dbReference type="EMBL" id="PFAG01000014">
    <property type="protein sequence ID" value="PIR98492.1"/>
    <property type="molecule type" value="Genomic_DNA"/>
</dbReference>
<protein>
    <submittedName>
        <fullName evidence="1">Uncharacterized protein</fullName>
    </submittedName>
</protein>